<dbReference type="AlphaFoldDB" id="A0A6G8APE4"/>
<comment type="cofactor">
    <cofactor evidence="10">
        <name>NAD(+)</name>
        <dbReference type="ChEBI" id="CHEBI:57540"/>
    </cofactor>
    <text evidence="10">Binds 1 NAD(+) per subunit.</text>
</comment>
<feature type="site" description="Increases basicity of active site Tyr" evidence="9">
    <location>
        <position position="113"/>
    </location>
</feature>
<dbReference type="Gene3D" id="3.90.110.10">
    <property type="entry name" value="Lactate dehydrogenase/glycoside hydrolase, family 4, C-terminal"/>
    <property type="match status" value="1"/>
</dbReference>
<keyword evidence="6 10" id="KW-0326">Glycosidase</keyword>
<dbReference type="InterPro" id="IPR022616">
    <property type="entry name" value="Glyco_hydro_4_C"/>
</dbReference>
<sequence>MTKKGIKIATIGGGSSYTPELMEGFIKRYDELPISEIWLVDIEAGKEKLEIVGAMAKRMWEASPYDVDVHLTLNREEALKDADFVTTQFRVGLLDARVKDERIPLSYGMMGQETNGAGGMFKAFRTIPVILDIVEDMKRLCPNAWLINFTNPAGMVTEAIVRYGKWDKVMGLCNVPVSAMMKEPGMLDTTLDNLIYKFAGLNHFHWHKVTKDTGEDVTLEIIDKMFSQDAGIPVNIHNVPFFKDQLVQMKMIPCGYHRYYYREQEMLESAINEYNTIGTRAQQVKETEAELFELYKDPKLDHKPEQLAKRGGAHYSDAACETIASIYANKGTHIVVSTKNNGAVPDLDPDCVVEVSAFVGAAGALPIAYGSLEPAERGWLQAMKNMELVTIEAAVTGNYGLALQAFTINPLVRAGEDAKKIMDELFIAHKDYLPNFADTIERLEKEGVTIKDAVASELA</sequence>
<evidence type="ECO:0000256" key="7">
    <source>
        <dbReference type="PIRSR" id="PIRSR601088-2"/>
    </source>
</evidence>
<keyword evidence="2 8" id="KW-0479">Metal-binding</keyword>
<evidence type="ECO:0000259" key="11">
    <source>
        <dbReference type="Pfam" id="PF11975"/>
    </source>
</evidence>
<keyword evidence="8" id="KW-0170">Cobalt</keyword>
<dbReference type="GO" id="GO:0004553">
    <property type="term" value="F:hydrolase activity, hydrolyzing O-glycosyl compounds"/>
    <property type="evidence" value="ECO:0007669"/>
    <property type="project" value="InterPro"/>
</dbReference>
<dbReference type="SUPFAM" id="SSF56327">
    <property type="entry name" value="LDH C-terminal domain-like"/>
    <property type="match status" value="1"/>
</dbReference>
<dbReference type="PANTHER" id="PTHR32092">
    <property type="entry name" value="6-PHOSPHO-BETA-GLUCOSIDASE-RELATED"/>
    <property type="match status" value="1"/>
</dbReference>
<evidence type="ECO:0000256" key="5">
    <source>
        <dbReference type="ARBA" id="ARBA00023211"/>
    </source>
</evidence>
<comment type="similarity">
    <text evidence="1 10">Belongs to the glycosyl hydrolase 4 family.</text>
</comment>
<dbReference type="SUPFAM" id="SSF51735">
    <property type="entry name" value="NAD(P)-binding Rossmann-fold domains"/>
    <property type="match status" value="1"/>
</dbReference>
<name>A0A6G8APE4_9ENTE</name>
<dbReference type="EMBL" id="CP049886">
    <property type="protein sequence ID" value="QIL46839.1"/>
    <property type="molecule type" value="Genomic_DNA"/>
</dbReference>
<gene>
    <name evidence="12" type="ORF">G7081_07030</name>
</gene>
<dbReference type="Gene3D" id="3.40.50.720">
    <property type="entry name" value="NAD(P)-binding Rossmann-like Domain"/>
    <property type="match status" value="1"/>
</dbReference>
<dbReference type="KEGG" id="vah:G7081_07030"/>
<evidence type="ECO:0000256" key="9">
    <source>
        <dbReference type="PIRSR" id="PIRSR601088-4"/>
    </source>
</evidence>
<evidence type="ECO:0000256" key="8">
    <source>
        <dbReference type="PIRSR" id="PIRSR601088-3"/>
    </source>
</evidence>
<feature type="binding site" evidence="8">
    <location>
        <position position="173"/>
    </location>
    <ligand>
        <name>Mn(2+)</name>
        <dbReference type="ChEBI" id="CHEBI:29035"/>
    </ligand>
</feature>
<dbReference type="Pfam" id="PF11975">
    <property type="entry name" value="Glyco_hydro_4C"/>
    <property type="match status" value="1"/>
</dbReference>
<keyword evidence="4 10" id="KW-0520">NAD</keyword>
<evidence type="ECO:0000256" key="2">
    <source>
        <dbReference type="ARBA" id="ARBA00022723"/>
    </source>
</evidence>
<dbReference type="InterPro" id="IPR036291">
    <property type="entry name" value="NAD(P)-bd_dom_sf"/>
</dbReference>
<evidence type="ECO:0000313" key="12">
    <source>
        <dbReference type="EMBL" id="QIL46839.1"/>
    </source>
</evidence>
<dbReference type="InterPro" id="IPR015955">
    <property type="entry name" value="Lactate_DH/Glyco_Ohase_4_C"/>
</dbReference>
<keyword evidence="3 10" id="KW-0378">Hydrolase</keyword>
<feature type="domain" description="Glycosyl hydrolase family 4 C-terminal" evidence="11">
    <location>
        <begin position="198"/>
        <end position="412"/>
    </location>
</feature>
<dbReference type="RefSeq" id="WP_166008227.1">
    <property type="nucleotide sequence ID" value="NZ_CP049886.1"/>
</dbReference>
<feature type="binding site" evidence="8">
    <location>
        <position position="203"/>
    </location>
    <ligand>
        <name>Mn(2+)</name>
        <dbReference type="ChEBI" id="CHEBI:29035"/>
    </ligand>
</feature>
<dbReference type="GO" id="GO:0046872">
    <property type="term" value="F:metal ion binding"/>
    <property type="evidence" value="ECO:0007669"/>
    <property type="project" value="UniProtKB-KW"/>
</dbReference>
<evidence type="ECO:0000256" key="10">
    <source>
        <dbReference type="RuleBase" id="RU361152"/>
    </source>
</evidence>
<evidence type="ECO:0000256" key="3">
    <source>
        <dbReference type="ARBA" id="ARBA00022801"/>
    </source>
</evidence>
<dbReference type="Pfam" id="PF02056">
    <property type="entry name" value="Glyco_hydro_4"/>
    <property type="match status" value="1"/>
</dbReference>
<keyword evidence="8" id="KW-0533">Nickel</keyword>
<dbReference type="CDD" id="cd05296">
    <property type="entry name" value="GH4_P_beta_glucosidase"/>
    <property type="match status" value="1"/>
</dbReference>
<evidence type="ECO:0000256" key="4">
    <source>
        <dbReference type="ARBA" id="ARBA00023027"/>
    </source>
</evidence>
<dbReference type="GO" id="GO:0005975">
    <property type="term" value="P:carbohydrate metabolic process"/>
    <property type="evidence" value="ECO:0007669"/>
    <property type="project" value="InterPro"/>
</dbReference>
<keyword evidence="8" id="KW-0408">Iron</keyword>
<organism evidence="12 13">
    <name type="scientific">Vagococcus coleopterorum</name>
    <dbReference type="NCBI Taxonomy" id="2714946"/>
    <lineage>
        <taxon>Bacteria</taxon>
        <taxon>Bacillati</taxon>
        <taxon>Bacillota</taxon>
        <taxon>Bacilli</taxon>
        <taxon>Lactobacillales</taxon>
        <taxon>Enterococcaceae</taxon>
        <taxon>Vagococcus</taxon>
    </lineage>
</organism>
<accession>A0A6G8APE4</accession>
<keyword evidence="13" id="KW-1185">Reference proteome</keyword>
<dbReference type="PRINTS" id="PR00732">
    <property type="entry name" value="GLHYDRLASE4"/>
</dbReference>
<evidence type="ECO:0000256" key="1">
    <source>
        <dbReference type="ARBA" id="ARBA00010141"/>
    </source>
</evidence>
<reference evidence="12 13" key="1">
    <citation type="submission" date="2020-03" db="EMBL/GenBank/DDBJ databases">
        <title>Vagococcus sp. nov., isolated from beetles.</title>
        <authorList>
            <person name="Hyun D.-W."/>
            <person name="Bae J.-W."/>
        </authorList>
    </citation>
    <scope>NUCLEOTIDE SEQUENCE [LARGE SCALE GENOMIC DNA]</scope>
    <source>
        <strain evidence="12 13">HDW17A</strain>
    </source>
</reference>
<feature type="binding site" evidence="7">
    <location>
        <position position="151"/>
    </location>
    <ligand>
        <name>substrate</name>
    </ligand>
</feature>
<dbReference type="InterPro" id="IPR001088">
    <property type="entry name" value="Glyco_hydro_4"/>
</dbReference>
<evidence type="ECO:0000256" key="6">
    <source>
        <dbReference type="ARBA" id="ARBA00023295"/>
    </source>
</evidence>
<dbReference type="PANTHER" id="PTHR32092:SF5">
    <property type="entry name" value="6-PHOSPHO-BETA-GLUCOSIDASE"/>
    <property type="match status" value="1"/>
</dbReference>
<evidence type="ECO:0000313" key="13">
    <source>
        <dbReference type="Proteomes" id="UP000500890"/>
    </source>
</evidence>
<keyword evidence="5 8" id="KW-0464">Manganese</keyword>
<dbReference type="GO" id="GO:0016616">
    <property type="term" value="F:oxidoreductase activity, acting on the CH-OH group of donors, NAD or NADP as acceptor"/>
    <property type="evidence" value="ECO:0007669"/>
    <property type="project" value="InterPro"/>
</dbReference>
<proteinExistence type="inferred from homology"/>
<dbReference type="Proteomes" id="UP000500890">
    <property type="component" value="Chromosome"/>
</dbReference>
<feature type="binding site" evidence="7">
    <location>
        <position position="97"/>
    </location>
    <ligand>
        <name>substrate</name>
    </ligand>
</feature>
<protein>
    <submittedName>
        <fullName evidence="12">6-phospho-beta-glucosidase</fullName>
    </submittedName>
</protein>